<dbReference type="AlphaFoldDB" id="A0A3P7PFB6"/>
<organism evidence="1 2">
    <name type="scientific">Dibothriocephalus latus</name>
    <name type="common">Fish tapeworm</name>
    <name type="synonym">Diphyllobothrium latum</name>
    <dbReference type="NCBI Taxonomy" id="60516"/>
    <lineage>
        <taxon>Eukaryota</taxon>
        <taxon>Metazoa</taxon>
        <taxon>Spiralia</taxon>
        <taxon>Lophotrochozoa</taxon>
        <taxon>Platyhelminthes</taxon>
        <taxon>Cestoda</taxon>
        <taxon>Eucestoda</taxon>
        <taxon>Diphyllobothriidea</taxon>
        <taxon>Diphyllobothriidae</taxon>
        <taxon>Dibothriocephalus</taxon>
    </lineage>
</organism>
<protein>
    <submittedName>
        <fullName evidence="1">Uncharacterized protein</fullName>
    </submittedName>
</protein>
<evidence type="ECO:0000313" key="2">
    <source>
        <dbReference type="Proteomes" id="UP000281553"/>
    </source>
</evidence>
<dbReference type="EMBL" id="UYRU01108724">
    <property type="protein sequence ID" value="VDN43667.1"/>
    <property type="molecule type" value="Genomic_DNA"/>
</dbReference>
<name>A0A3P7PFB6_DIBLA</name>
<reference evidence="1 2" key="1">
    <citation type="submission" date="2018-11" db="EMBL/GenBank/DDBJ databases">
        <authorList>
            <consortium name="Pathogen Informatics"/>
        </authorList>
    </citation>
    <scope>NUCLEOTIDE SEQUENCE [LARGE SCALE GENOMIC DNA]</scope>
</reference>
<evidence type="ECO:0000313" key="1">
    <source>
        <dbReference type="EMBL" id="VDN43667.1"/>
    </source>
</evidence>
<dbReference type="Proteomes" id="UP000281553">
    <property type="component" value="Unassembled WGS sequence"/>
</dbReference>
<gene>
    <name evidence="1" type="ORF">DILT_LOCUS19151</name>
</gene>
<accession>A0A3P7PFB6</accession>
<proteinExistence type="predicted"/>
<keyword evidence="2" id="KW-1185">Reference proteome</keyword>
<sequence>MKKYSTHSSPFGCQPVTVVYRLKNKLLRWMLGNYRFGESCIYLHKLILSLVLKPVQVRLQMAFVYCILDNVPQFPVVNGQGVITVQVPDIAIDEKKE</sequence>